<evidence type="ECO:0000313" key="5">
    <source>
        <dbReference type="Proteomes" id="UP000260665"/>
    </source>
</evidence>
<dbReference type="Proteomes" id="UP000260665">
    <property type="component" value="Unassembled WGS sequence"/>
</dbReference>
<comment type="caution">
    <text evidence="4">The sequence shown here is derived from an EMBL/GenBank/DDBJ whole genome shotgun (WGS) entry which is preliminary data.</text>
</comment>
<feature type="domain" description="WCX" evidence="3">
    <location>
        <begin position="241"/>
        <end position="309"/>
    </location>
</feature>
<dbReference type="PANTHER" id="PTHR34580">
    <property type="match status" value="1"/>
</dbReference>
<feature type="domain" description="WYL" evidence="2">
    <location>
        <begin position="143"/>
        <end position="210"/>
    </location>
</feature>
<dbReference type="Pfam" id="PF25583">
    <property type="entry name" value="WCX"/>
    <property type="match status" value="1"/>
</dbReference>
<reference evidence="4 5" key="1">
    <citation type="submission" date="2018-05" db="EMBL/GenBank/DDBJ databases">
        <title>Rhodoferax soyangensis sp.nov., isolated from an oligotrophic freshwater lake.</title>
        <authorList>
            <person name="Park M."/>
        </authorList>
    </citation>
    <scope>NUCLEOTIDE SEQUENCE [LARGE SCALE GENOMIC DNA]</scope>
    <source>
        <strain evidence="4 5">IMCC26218</strain>
    </source>
</reference>
<dbReference type="InterPro" id="IPR026881">
    <property type="entry name" value="WYL_dom"/>
</dbReference>
<dbReference type="SUPFAM" id="SSF46785">
    <property type="entry name" value="Winged helix' DNA-binding domain"/>
    <property type="match status" value="1"/>
</dbReference>
<gene>
    <name evidence="4" type="ORF">DIC66_08025</name>
</gene>
<dbReference type="RefSeq" id="WP_117175854.1">
    <property type="nucleotide sequence ID" value="NZ_QFZK01000003.1"/>
</dbReference>
<feature type="domain" description="Helix-turn-helix type 11" evidence="1">
    <location>
        <begin position="13"/>
        <end position="57"/>
    </location>
</feature>
<dbReference type="InterPro" id="IPR036390">
    <property type="entry name" value="WH_DNA-bd_sf"/>
</dbReference>
<protein>
    <submittedName>
        <fullName evidence="4">Transcriptional regulator</fullName>
    </submittedName>
</protein>
<name>A0A3E1RGQ4_9BURK</name>
<dbReference type="Pfam" id="PF08279">
    <property type="entry name" value="HTH_11"/>
    <property type="match status" value="1"/>
</dbReference>
<evidence type="ECO:0000313" key="4">
    <source>
        <dbReference type="EMBL" id="RFO97780.1"/>
    </source>
</evidence>
<dbReference type="InterPro" id="IPR013196">
    <property type="entry name" value="HTH_11"/>
</dbReference>
<proteinExistence type="predicted"/>
<dbReference type="Pfam" id="PF13280">
    <property type="entry name" value="WYL"/>
    <property type="match status" value="1"/>
</dbReference>
<dbReference type="PANTHER" id="PTHR34580:SF3">
    <property type="entry name" value="PROTEIN PAFB"/>
    <property type="match status" value="1"/>
</dbReference>
<dbReference type="EMBL" id="QFZK01000003">
    <property type="protein sequence ID" value="RFO97780.1"/>
    <property type="molecule type" value="Genomic_DNA"/>
</dbReference>
<dbReference type="Gene3D" id="1.10.10.10">
    <property type="entry name" value="Winged helix-like DNA-binding domain superfamily/Winged helix DNA-binding domain"/>
    <property type="match status" value="1"/>
</dbReference>
<evidence type="ECO:0000259" key="3">
    <source>
        <dbReference type="Pfam" id="PF25583"/>
    </source>
</evidence>
<dbReference type="OrthoDB" id="8555652at2"/>
<dbReference type="InterPro" id="IPR036388">
    <property type="entry name" value="WH-like_DNA-bd_sf"/>
</dbReference>
<dbReference type="InterPro" id="IPR057727">
    <property type="entry name" value="WCX_dom"/>
</dbReference>
<evidence type="ECO:0000259" key="1">
    <source>
        <dbReference type="Pfam" id="PF08279"/>
    </source>
</evidence>
<dbReference type="AlphaFoldDB" id="A0A3E1RGQ4"/>
<organism evidence="4 5">
    <name type="scientific">Rhodoferax lacus</name>
    <dbReference type="NCBI Taxonomy" id="2184758"/>
    <lineage>
        <taxon>Bacteria</taxon>
        <taxon>Pseudomonadati</taxon>
        <taxon>Pseudomonadota</taxon>
        <taxon>Betaproteobacteria</taxon>
        <taxon>Burkholderiales</taxon>
        <taxon>Comamonadaceae</taxon>
        <taxon>Rhodoferax</taxon>
    </lineage>
</organism>
<dbReference type="InterPro" id="IPR051534">
    <property type="entry name" value="CBASS_pafABC_assoc_protein"/>
</dbReference>
<keyword evidence="5" id="KW-1185">Reference proteome</keyword>
<accession>A0A3E1RGQ4</accession>
<evidence type="ECO:0000259" key="2">
    <source>
        <dbReference type="Pfam" id="PF13280"/>
    </source>
</evidence>
<sequence length="320" mass="36371">MSEVVRLYRYKSLLGSRTAVSANELMAALEVSRATLKRDIAKLRDQLHVPIRFDRDLGGYLLEDAHTDNELPGLWFSQEEILALVTIQQLLEQLEPGLLGNKLKPLQSRLNQLMDKHGLASQDVAKRIRIVHAGKRVVQAKSFEVVAAATMARKRLKIWHFNRQNGITTERQVSPQRLVHYRDNWYLDAWCHLRDDVRSFSIDAIQKIEVLDTAAKEVSTKNIDQALGSGYGIFNGAAQDWAKLRFTPERARWVAGESWHPLQESSFEADGSYLLSFPYADDRELVGDIMRFGADVQVLEPKGLRSKVQKGFLEAVGKYV</sequence>
<dbReference type="PROSITE" id="PS52050">
    <property type="entry name" value="WYL"/>
    <property type="match status" value="1"/>
</dbReference>